<dbReference type="SUPFAM" id="SSF46785">
    <property type="entry name" value="Winged helix' DNA-binding domain"/>
    <property type="match status" value="1"/>
</dbReference>
<comment type="caution">
    <text evidence="4">The sequence shown here is derived from an EMBL/GenBank/DDBJ whole genome shotgun (WGS) entry which is preliminary data.</text>
</comment>
<dbReference type="PANTHER" id="PTHR34293:SF1">
    <property type="entry name" value="HTH-TYPE TRANSCRIPTIONAL REGULATOR TRMBL2"/>
    <property type="match status" value="1"/>
</dbReference>
<evidence type="ECO:0000313" key="5">
    <source>
        <dbReference type="Proteomes" id="UP000092714"/>
    </source>
</evidence>
<dbReference type="InterPro" id="IPR036388">
    <property type="entry name" value="WH-like_DNA-bd_sf"/>
</dbReference>
<evidence type="ECO:0008006" key="6">
    <source>
        <dbReference type="Google" id="ProtNLM"/>
    </source>
</evidence>
<organism evidence="4 5">
    <name type="scientific">Clostridium paraputrificum</name>
    <dbReference type="NCBI Taxonomy" id="29363"/>
    <lineage>
        <taxon>Bacteria</taxon>
        <taxon>Bacillati</taxon>
        <taxon>Bacillota</taxon>
        <taxon>Clostridia</taxon>
        <taxon>Eubacteriales</taxon>
        <taxon>Clostridiaceae</taxon>
        <taxon>Clostridium</taxon>
    </lineage>
</organism>
<evidence type="ECO:0000313" key="4">
    <source>
        <dbReference type="EMBL" id="OBY09513.1"/>
    </source>
</evidence>
<sequence length="271" mass="31620">MGENLSVIQEMKSLGLSEYEVKAYLSLLEKNPLNGYSLSKESGIPRSRIYEVLDMLKSKGMVFEQSDEKTTVYYPLEPKLLISKLEKSFTQTLSSVDKYVNSIYNKKEQKNTLTILEGREKIIEALNLLISHAQKRIALSIWEEEVKEIEEELIKAKERGVIIKGIYFGTSNTFNELTPHRDIETYLQEKKERYMTVTIDGEHALYGVISRGEDSRVTWTQDESLIDVSEDYICHDLMVNEYFYQLNEKKQDGYENFMNEVRKDYFGYSDI</sequence>
<dbReference type="AlphaFoldDB" id="A0A174WVD3"/>
<dbReference type="RefSeq" id="WP_027099292.1">
    <property type="nucleotide sequence ID" value="NZ_CABHIH010000001.1"/>
</dbReference>
<dbReference type="InterPro" id="IPR021586">
    <property type="entry name" value="Tscrpt_reg_TrmB_C"/>
</dbReference>
<dbReference type="eggNOG" id="COG1378">
    <property type="taxonomic scope" value="Bacteria"/>
</dbReference>
<dbReference type="InterPro" id="IPR036390">
    <property type="entry name" value="WH_DNA-bd_sf"/>
</dbReference>
<keyword evidence="5" id="KW-1185">Reference proteome</keyword>
<accession>A0A174WVD3</accession>
<feature type="coiled-coil region" evidence="1">
    <location>
        <begin position="132"/>
        <end position="159"/>
    </location>
</feature>
<dbReference type="Proteomes" id="UP000092714">
    <property type="component" value="Unassembled WGS sequence"/>
</dbReference>
<name>A0A174WVD3_9CLOT</name>
<dbReference type="Pfam" id="PF01978">
    <property type="entry name" value="TrmB"/>
    <property type="match status" value="1"/>
</dbReference>
<evidence type="ECO:0000259" key="2">
    <source>
        <dbReference type="Pfam" id="PF01978"/>
    </source>
</evidence>
<dbReference type="PANTHER" id="PTHR34293">
    <property type="entry name" value="HTH-TYPE TRANSCRIPTIONAL REGULATOR TRMBL2"/>
    <property type="match status" value="1"/>
</dbReference>
<proteinExistence type="predicted"/>
<dbReference type="InterPro" id="IPR002831">
    <property type="entry name" value="Tscrpt_reg_TrmB_N"/>
</dbReference>
<dbReference type="Pfam" id="PF11495">
    <property type="entry name" value="Regulator_TrmB"/>
    <property type="match status" value="1"/>
</dbReference>
<feature type="domain" description="Transcription regulator TrmB C-terminal" evidence="3">
    <location>
        <begin position="113"/>
        <end position="231"/>
    </location>
</feature>
<dbReference type="OrthoDB" id="1493540at2"/>
<feature type="domain" description="Transcription regulator TrmB N-terminal" evidence="2">
    <location>
        <begin position="11"/>
        <end position="79"/>
    </location>
</feature>
<dbReference type="CDD" id="cd09124">
    <property type="entry name" value="PLDc_like_TrmB_middle"/>
    <property type="match status" value="1"/>
</dbReference>
<protein>
    <recommendedName>
        <fullName evidence="6">Sugar-specific transcriptional regulator TrmB</fullName>
    </recommendedName>
</protein>
<keyword evidence="1" id="KW-0175">Coiled coil</keyword>
<evidence type="ECO:0000259" key="3">
    <source>
        <dbReference type="Pfam" id="PF11495"/>
    </source>
</evidence>
<gene>
    <name evidence="4" type="ORF">CP373A1_15540</name>
</gene>
<evidence type="ECO:0000256" key="1">
    <source>
        <dbReference type="SAM" id="Coils"/>
    </source>
</evidence>
<reference evidence="4 5" key="1">
    <citation type="submission" date="2016-06" db="EMBL/GenBank/DDBJ databases">
        <authorList>
            <person name="Kjaerup R.B."/>
            <person name="Dalgaard T.S."/>
            <person name="Juul-Madsen H.R."/>
        </authorList>
    </citation>
    <scope>NUCLEOTIDE SEQUENCE [LARGE SCALE GENOMIC DNA]</scope>
    <source>
        <strain evidence="4 5">373-A1</strain>
    </source>
</reference>
<dbReference type="Gene3D" id="3.30.870.10">
    <property type="entry name" value="Endonuclease Chain A"/>
    <property type="match status" value="1"/>
</dbReference>
<dbReference type="InterPro" id="IPR051797">
    <property type="entry name" value="TrmB-like"/>
</dbReference>
<dbReference type="SUPFAM" id="SSF56024">
    <property type="entry name" value="Phospholipase D/nuclease"/>
    <property type="match status" value="1"/>
</dbReference>
<dbReference type="Gene3D" id="1.10.10.10">
    <property type="entry name" value="Winged helix-like DNA-binding domain superfamily/Winged helix DNA-binding domain"/>
    <property type="match status" value="1"/>
</dbReference>
<dbReference type="GeneID" id="42777141"/>
<dbReference type="EMBL" id="MAPZ01000031">
    <property type="protein sequence ID" value="OBY09513.1"/>
    <property type="molecule type" value="Genomic_DNA"/>
</dbReference>